<accession>A0AAU9JRV9</accession>
<organism evidence="4 5">
    <name type="scientific">Blepharisma stoltei</name>
    <dbReference type="NCBI Taxonomy" id="1481888"/>
    <lineage>
        <taxon>Eukaryota</taxon>
        <taxon>Sar</taxon>
        <taxon>Alveolata</taxon>
        <taxon>Ciliophora</taxon>
        <taxon>Postciliodesmatophora</taxon>
        <taxon>Heterotrichea</taxon>
        <taxon>Heterotrichida</taxon>
        <taxon>Blepharismidae</taxon>
        <taxon>Blepharisma</taxon>
    </lineage>
</organism>
<dbReference type="AlphaFoldDB" id="A0AAU9JRV9"/>
<dbReference type="GO" id="GO:0004843">
    <property type="term" value="F:cysteine-type deubiquitinase activity"/>
    <property type="evidence" value="ECO:0007669"/>
    <property type="project" value="InterPro"/>
</dbReference>
<feature type="region of interest" description="Disordered" evidence="1">
    <location>
        <begin position="131"/>
        <end position="161"/>
    </location>
</feature>
<evidence type="ECO:0000259" key="3">
    <source>
        <dbReference type="PROSITE" id="PS51283"/>
    </source>
</evidence>
<dbReference type="GO" id="GO:0016579">
    <property type="term" value="P:protein deubiquitination"/>
    <property type="evidence" value="ECO:0007669"/>
    <property type="project" value="InterPro"/>
</dbReference>
<proteinExistence type="predicted"/>
<dbReference type="InterPro" id="IPR050164">
    <property type="entry name" value="Peptidase_C19"/>
</dbReference>
<feature type="compositionally biased region" description="Basic and acidic residues" evidence="1">
    <location>
        <begin position="137"/>
        <end position="154"/>
    </location>
</feature>
<dbReference type="PROSITE" id="PS51283">
    <property type="entry name" value="DUSP"/>
    <property type="match status" value="1"/>
</dbReference>
<evidence type="ECO:0000313" key="4">
    <source>
        <dbReference type="EMBL" id="CAG9327690.1"/>
    </source>
</evidence>
<dbReference type="EMBL" id="CAJZBQ010000044">
    <property type="protein sequence ID" value="CAG9327690.1"/>
    <property type="molecule type" value="Genomic_DNA"/>
</dbReference>
<evidence type="ECO:0000313" key="5">
    <source>
        <dbReference type="Proteomes" id="UP001162131"/>
    </source>
</evidence>
<dbReference type="Gene3D" id="3.90.70.10">
    <property type="entry name" value="Cysteine proteinases"/>
    <property type="match status" value="1"/>
</dbReference>
<gene>
    <name evidence="4" type="ORF">BSTOLATCC_MIC44319</name>
</gene>
<dbReference type="InterPro" id="IPR018200">
    <property type="entry name" value="USP_CS"/>
</dbReference>
<keyword evidence="5" id="KW-1185">Reference proteome</keyword>
<evidence type="ECO:0000256" key="1">
    <source>
        <dbReference type="SAM" id="MobiDB-lite"/>
    </source>
</evidence>
<dbReference type="Pfam" id="PF00443">
    <property type="entry name" value="UCH"/>
    <property type="match status" value="1"/>
</dbReference>
<dbReference type="PROSITE" id="PS50235">
    <property type="entry name" value="USP_3"/>
    <property type="match status" value="1"/>
</dbReference>
<evidence type="ECO:0008006" key="6">
    <source>
        <dbReference type="Google" id="ProtNLM"/>
    </source>
</evidence>
<feature type="compositionally biased region" description="Basic residues" evidence="1">
    <location>
        <begin position="20"/>
        <end position="30"/>
    </location>
</feature>
<dbReference type="InterPro" id="IPR038765">
    <property type="entry name" value="Papain-like_cys_pep_sf"/>
</dbReference>
<dbReference type="SUPFAM" id="SSF54001">
    <property type="entry name" value="Cysteine proteinases"/>
    <property type="match status" value="1"/>
</dbReference>
<dbReference type="InterPro" id="IPR035927">
    <property type="entry name" value="DUSP-like_sf"/>
</dbReference>
<dbReference type="InterPro" id="IPR028889">
    <property type="entry name" value="USP"/>
</dbReference>
<dbReference type="PANTHER" id="PTHR24006">
    <property type="entry name" value="UBIQUITIN CARBOXYL-TERMINAL HYDROLASE"/>
    <property type="match status" value="1"/>
</dbReference>
<name>A0AAU9JRV9_9CILI</name>
<dbReference type="InterPro" id="IPR001394">
    <property type="entry name" value="Peptidase_C19_UCH"/>
</dbReference>
<feature type="domain" description="DUSP" evidence="3">
    <location>
        <begin position="44"/>
        <end position="136"/>
    </location>
</feature>
<dbReference type="Gene3D" id="3.30.2230.10">
    <property type="entry name" value="DUSP-like"/>
    <property type="match status" value="1"/>
</dbReference>
<dbReference type="PROSITE" id="PS00973">
    <property type="entry name" value="USP_2"/>
    <property type="match status" value="1"/>
</dbReference>
<protein>
    <recommendedName>
        <fullName evidence="6">Ubiquitinyl hydrolase 1</fullName>
    </recommendedName>
</protein>
<dbReference type="PANTHER" id="PTHR24006:SF827">
    <property type="entry name" value="UBIQUITIN CARBOXYL-TERMINAL HYDROLASE 34"/>
    <property type="match status" value="1"/>
</dbReference>
<dbReference type="Pfam" id="PF06337">
    <property type="entry name" value="DUSP"/>
    <property type="match status" value="1"/>
</dbReference>
<dbReference type="Proteomes" id="UP001162131">
    <property type="component" value="Unassembled WGS sequence"/>
</dbReference>
<dbReference type="InterPro" id="IPR006615">
    <property type="entry name" value="Pept_C19_DUSP"/>
</dbReference>
<dbReference type="SMART" id="SM00695">
    <property type="entry name" value="DUSP"/>
    <property type="match status" value="1"/>
</dbReference>
<feature type="domain" description="USP" evidence="2">
    <location>
        <begin position="254"/>
        <end position="527"/>
    </location>
</feature>
<comment type="caution">
    <text evidence="4">The sequence shown here is derived from an EMBL/GenBank/DDBJ whole genome shotgun (WGS) entry which is preliminary data.</text>
</comment>
<sequence>MSNPSHDIKHKRSSSSISHSLKHSSSKKKFSSPDSNIKNSSNKPTREEEKATILSMERPDCQVYYLIEASWIKEWAHYISGSEPPGKLRTKKLLDSNGKRKKKLSLKKDYRMLNRDQWYFLKSIYGADPSVKKKNRPKLDESKVIEKEESHEDSQSTPKSCPLNLKLPAAFRTSNASEISFIKETHTRTVSEITIQKLDPADAEIANLSPLISAESGKDSLESFTRSTMHSTPQETNSDYAFVSPSEYLKKGLVGLDNPKNYCYMNVGVQLLLSIVPLRDFFYKQKLDESDFPFTHSFINVTTSIFKMDSGSIGPLSLWRLVNKSFPPGKQHDLPDFLRFYIDKLDTELTKPNILTSFIFNGVTASRLKCKNCGYVSEKYEPFIDLQVALAPTLRQCILQYAEEETLHYRCEECSEDAVSCRRFILSTPPRYLLIQIKRFKSEPIPIKLDTPCKFHKILDLTTFSEKKTEYKLIGIAVHIGSMSSGHYKAFCKRGRNWYCFDDSFCTKSSLKEVLSQQAYVLLYKCISL</sequence>
<dbReference type="GO" id="GO:0005634">
    <property type="term" value="C:nucleus"/>
    <property type="evidence" value="ECO:0007669"/>
    <property type="project" value="TreeGrafter"/>
</dbReference>
<dbReference type="SUPFAM" id="SSF143791">
    <property type="entry name" value="DUSP-like"/>
    <property type="match status" value="1"/>
</dbReference>
<feature type="region of interest" description="Disordered" evidence="1">
    <location>
        <begin position="1"/>
        <end position="53"/>
    </location>
</feature>
<reference evidence="4" key="1">
    <citation type="submission" date="2021-09" db="EMBL/GenBank/DDBJ databases">
        <authorList>
            <consortium name="AG Swart"/>
            <person name="Singh M."/>
            <person name="Singh A."/>
            <person name="Seah K."/>
            <person name="Emmerich C."/>
        </authorList>
    </citation>
    <scope>NUCLEOTIDE SEQUENCE</scope>
    <source>
        <strain evidence="4">ATCC30299</strain>
    </source>
</reference>
<dbReference type="GO" id="GO:0005829">
    <property type="term" value="C:cytosol"/>
    <property type="evidence" value="ECO:0007669"/>
    <property type="project" value="TreeGrafter"/>
</dbReference>
<evidence type="ECO:0000259" key="2">
    <source>
        <dbReference type="PROSITE" id="PS50235"/>
    </source>
</evidence>